<dbReference type="OrthoDB" id="8527218at2"/>
<organism evidence="2 3">
    <name type="scientific">Roseateles puraquae</name>
    <dbReference type="NCBI Taxonomy" id="431059"/>
    <lineage>
        <taxon>Bacteria</taxon>
        <taxon>Pseudomonadati</taxon>
        <taxon>Pseudomonadota</taxon>
        <taxon>Betaproteobacteria</taxon>
        <taxon>Burkholderiales</taxon>
        <taxon>Sphaerotilaceae</taxon>
        <taxon>Roseateles</taxon>
    </lineage>
</organism>
<dbReference type="SMART" id="SM00530">
    <property type="entry name" value="HTH_XRE"/>
    <property type="match status" value="1"/>
</dbReference>
<evidence type="ECO:0000313" key="3">
    <source>
        <dbReference type="Proteomes" id="UP000197446"/>
    </source>
</evidence>
<dbReference type="InterPro" id="IPR010982">
    <property type="entry name" value="Lambda_DNA-bd_dom_sf"/>
</dbReference>
<name>A0A254N0T9_9BURK</name>
<dbReference type="Gene3D" id="1.10.260.40">
    <property type="entry name" value="lambda repressor-like DNA-binding domains"/>
    <property type="match status" value="1"/>
</dbReference>
<feature type="domain" description="HTH cro/C1-type" evidence="1">
    <location>
        <begin position="14"/>
        <end position="66"/>
    </location>
</feature>
<reference evidence="2 3" key="1">
    <citation type="journal article" date="2007" name="Int. J. Syst. Evol. Microbiol.">
        <title>Description of Pelomonas aquatica sp. nov. and Pelomonas puraquae sp. nov., isolated from industrial and haemodialysis water.</title>
        <authorList>
            <person name="Gomila M."/>
            <person name="Bowien B."/>
            <person name="Falsen E."/>
            <person name="Moore E.R."/>
            <person name="Lalucat J."/>
        </authorList>
    </citation>
    <scope>NUCLEOTIDE SEQUENCE [LARGE SCALE GENOMIC DNA]</scope>
    <source>
        <strain evidence="2 3">CCUG 52769</strain>
    </source>
</reference>
<sequence length="109" mass="12089">MSSKASVPNFGKALRAVRLERDLSQEDFYEVSGRTYVSRLENNGAEPSLNKIVQLAQVMGTHPLTLLTLAFCSKGTPAEVERLLDGVKEEIASFKDLSLGRRDRRRPGP</sequence>
<dbReference type="InterPro" id="IPR001387">
    <property type="entry name" value="Cro/C1-type_HTH"/>
</dbReference>
<keyword evidence="3" id="KW-1185">Reference proteome</keyword>
<comment type="caution">
    <text evidence="2">The sequence shown here is derived from an EMBL/GenBank/DDBJ whole genome shotgun (WGS) entry which is preliminary data.</text>
</comment>
<evidence type="ECO:0000313" key="2">
    <source>
        <dbReference type="EMBL" id="OWR00788.1"/>
    </source>
</evidence>
<evidence type="ECO:0000259" key="1">
    <source>
        <dbReference type="PROSITE" id="PS50943"/>
    </source>
</evidence>
<dbReference type="AlphaFoldDB" id="A0A254N0T9"/>
<proteinExistence type="predicted"/>
<dbReference type="GO" id="GO:0003677">
    <property type="term" value="F:DNA binding"/>
    <property type="evidence" value="ECO:0007669"/>
    <property type="project" value="InterPro"/>
</dbReference>
<dbReference type="CDD" id="cd00093">
    <property type="entry name" value="HTH_XRE"/>
    <property type="match status" value="1"/>
</dbReference>
<dbReference type="Proteomes" id="UP000197446">
    <property type="component" value="Unassembled WGS sequence"/>
</dbReference>
<dbReference type="EMBL" id="NISI01000014">
    <property type="protein sequence ID" value="OWR00788.1"/>
    <property type="molecule type" value="Genomic_DNA"/>
</dbReference>
<gene>
    <name evidence="2" type="ORF">CDO81_23925</name>
</gene>
<dbReference type="SUPFAM" id="SSF47413">
    <property type="entry name" value="lambda repressor-like DNA-binding domains"/>
    <property type="match status" value="1"/>
</dbReference>
<protein>
    <submittedName>
        <fullName evidence="2">Transcriptional regulator</fullName>
    </submittedName>
</protein>
<dbReference type="PROSITE" id="PS50943">
    <property type="entry name" value="HTH_CROC1"/>
    <property type="match status" value="1"/>
</dbReference>
<dbReference type="RefSeq" id="WP_088485773.1">
    <property type="nucleotide sequence ID" value="NZ_NISI01000014.1"/>
</dbReference>
<dbReference type="Pfam" id="PF01381">
    <property type="entry name" value="HTH_3"/>
    <property type="match status" value="1"/>
</dbReference>
<accession>A0A254N0T9</accession>